<dbReference type="GO" id="GO:0012505">
    <property type="term" value="C:endomembrane system"/>
    <property type="evidence" value="ECO:0007669"/>
    <property type="project" value="UniProtKB-SubCell"/>
</dbReference>
<proteinExistence type="predicted"/>
<evidence type="ECO:0000256" key="3">
    <source>
        <dbReference type="ARBA" id="ARBA00022614"/>
    </source>
</evidence>
<dbReference type="OrthoDB" id="676979at2759"/>
<dbReference type="SUPFAM" id="SSF52058">
    <property type="entry name" value="L domain-like"/>
    <property type="match status" value="2"/>
</dbReference>
<feature type="chain" id="PRO_5032488617" evidence="12">
    <location>
        <begin position="19"/>
        <end position="640"/>
    </location>
</feature>
<evidence type="ECO:0000256" key="2">
    <source>
        <dbReference type="ARBA" id="ARBA00022475"/>
    </source>
</evidence>
<dbReference type="GO" id="GO:0005886">
    <property type="term" value="C:plasma membrane"/>
    <property type="evidence" value="ECO:0007669"/>
    <property type="project" value="UniProtKB-SubCell"/>
</dbReference>
<evidence type="ECO:0000256" key="1">
    <source>
        <dbReference type="ARBA" id="ARBA00004236"/>
    </source>
</evidence>
<evidence type="ECO:0000256" key="8">
    <source>
        <dbReference type="ARBA" id="ARBA00023136"/>
    </source>
</evidence>
<keyword evidence="9" id="KW-0675">Receptor</keyword>
<dbReference type="Pfam" id="PF12799">
    <property type="entry name" value="LRR_4"/>
    <property type="match status" value="3"/>
</dbReference>
<reference evidence="13" key="1">
    <citation type="submission" date="2021-02" db="EMBL/GenBank/DDBJ databases">
        <authorList>
            <person name="Dougan E. K."/>
            <person name="Rhodes N."/>
            <person name="Thang M."/>
            <person name="Chan C."/>
        </authorList>
    </citation>
    <scope>NUCLEOTIDE SEQUENCE</scope>
</reference>
<evidence type="ECO:0000256" key="10">
    <source>
        <dbReference type="ARBA" id="ARBA00023180"/>
    </source>
</evidence>
<gene>
    <name evidence="13" type="primary">inlA</name>
    <name evidence="13" type="ORF">SNEC2469_LOCUS18548</name>
</gene>
<dbReference type="Gene3D" id="3.80.10.10">
    <property type="entry name" value="Ribonuclease Inhibitor"/>
    <property type="match status" value="2"/>
</dbReference>
<evidence type="ECO:0000313" key="14">
    <source>
        <dbReference type="Proteomes" id="UP000601435"/>
    </source>
</evidence>
<feature type="signal peptide" evidence="12">
    <location>
        <begin position="1"/>
        <end position="18"/>
    </location>
</feature>
<dbReference type="PANTHER" id="PTHR48052:SF8">
    <property type="entry name" value="LRR RECEPTOR-LIKE SERINE_THREONINE-PROTEIN KINASE FLS2"/>
    <property type="match status" value="1"/>
</dbReference>
<sequence length="640" mass="68544">MGALTGLAFCVLATLLAAERSTRHLQVFLGTDAEEHHGDHRADTKPGSRTHIEEVTAGSFTRLGPAMSECTGPEALRSAFLELGVPAEELTRDPCSWPGAGCDESECVVKIDLSGWPLSGRVGVLPRELESLDLSNTKVHGNTSALQHLTQLMHLDLGNTQIAGSLEPLAPLTQLRGLGLFNTKIAGDLQPLAPLTKLQRLSLHNTQIAGDLQPLAPLTKLQRLQLSNTQIAGSLEPLAPLTQLRYLSLPNTQIAGDLQPLAPLIQLQYLYLHNAQIAGHLRPLAPLTQLQLLSLQNTQIAGDLQPLAPLTQLRNLNLAHTQVAGDLQPLAPLTQLQYLHLYNTQIAGDLQPLTPLTQLQLLSLQNTQIAGDLQPLAPLTQLRYLHLSSTQIAGDLQPLAPLTQLHLLSLQNTQIAGDLQPLKALAELQILRLGGAPVRGQIESISAPRKFTGALPFRGRLRKLATLNLAVGPLDFPCGSQAEFLPSGKELQQELFIKDSSQKLLPALMTLVSDCPLNGPVEDLLVPLAASGTLTRLLAKHANLSGHVPDIDCLKGARVDGKSWASYCGLPLSKTLQALDFSGNKISGADAVQVQMYISLANNPPITFATGTLQSALKKNLQLDLSGTAITKLAGYLTSL</sequence>
<comment type="caution">
    <text evidence="13">The sequence shown here is derived from an EMBL/GenBank/DDBJ whole genome shotgun (WGS) entry which is preliminary data.</text>
</comment>
<name>A0A812W2F8_9DINO</name>
<dbReference type="AlphaFoldDB" id="A0A812W2F8"/>
<evidence type="ECO:0000256" key="7">
    <source>
        <dbReference type="ARBA" id="ARBA00022989"/>
    </source>
</evidence>
<keyword evidence="3" id="KW-0433">Leucine-rich repeat</keyword>
<evidence type="ECO:0000256" key="12">
    <source>
        <dbReference type="SAM" id="SignalP"/>
    </source>
</evidence>
<evidence type="ECO:0000256" key="5">
    <source>
        <dbReference type="ARBA" id="ARBA00022729"/>
    </source>
</evidence>
<keyword evidence="2" id="KW-1003">Cell membrane</keyword>
<evidence type="ECO:0000256" key="9">
    <source>
        <dbReference type="ARBA" id="ARBA00023170"/>
    </source>
</evidence>
<dbReference type="InterPro" id="IPR032675">
    <property type="entry name" value="LRR_dom_sf"/>
</dbReference>
<dbReference type="EMBL" id="CAJNJA010031284">
    <property type="protein sequence ID" value="CAE7655427.1"/>
    <property type="molecule type" value="Genomic_DNA"/>
</dbReference>
<evidence type="ECO:0000256" key="11">
    <source>
        <dbReference type="ARBA" id="ARBA00037847"/>
    </source>
</evidence>
<dbReference type="InterPro" id="IPR025875">
    <property type="entry name" value="Leu-rich_rpt_4"/>
</dbReference>
<evidence type="ECO:0000256" key="4">
    <source>
        <dbReference type="ARBA" id="ARBA00022692"/>
    </source>
</evidence>
<organism evidence="13 14">
    <name type="scientific">Symbiodinium necroappetens</name>
    <dbReference type="NCBI Taxonomy" id="1628268"/>
    <lineage>
        <taxon>Eukaryota</taxon>
        <taxon>Sar</taxon>
        <taxon>Alveolata</taxon>
        <taxon>Dinophyceae</taxon>
        <taxon>Suessiales</taxon>
        <taxon>Symbiodiniaceae</taxon>
        <taxon>Symbiodinium</taxon>
    </lineage>
</organism>
<keyword evidence="14" id="KW-1185">Reference proteome</keyword>
<keyword evidence="5 12" id="KW-0732">Signal</keyword>
<keyword evidence="10" id="KW-0325">Glycoprotein</keyword>
<accession>A0A812W2F8</accession>
<keyword evidence="6" id="KW-0677">Repeat</keyword>
<dbReference type="Proteomes" id="UP000601435">
    <property type="component" value="Unassembled WGS sequence"/>
</dbReference>
<keyword evidence="4" id="KW-0812">Transmembrane</keyword>
<comment type="subcellular location">
    <subcellularLocation>
        <location evidence="1">Cell membrane</location>
    </subcellularLocation>
    <subcellularLocation>
        <location evidence="11">Endomembrane system</location>
        <topology evidence="11">Single-pass membrane protein</topology>
    </subcellularLocation>
</comment>
<protein>
    <submittedName>
        <fullName evidence="13">InlA protein</fullName>
    </submittedName>
</protein>
<evidence type="ECO:0000256" key="6">
    <source>
        <dbReference type="ARBA" id="ARBA00022737"/>
    </source>
</evidence>
<keyword evidence="8" id="KW-0472">Membrane</keyword>
<evidence type="ECO:0000313" key="13">
    <source>
        <dbReference type="EMBL" id="CAE7655427.1"/>
    </source>
</evidence>
<keyword evidence="7" id="KW-1133">Transmembrane helix</keyword>
<dbReference type="PANTHER" id="PTHR48052">
    <property type="entry name" value="UNNAMED PRODUCT"/>
    <property type="match status" value="1"/>
</dbReference>